<evidence type="ECO:0000256" key="1">
    <source>
        <dbReference type="ARBA" id="ARBA00001917"/>
    </source>
</evidence>
<dbReference type="Proteomes" id="UP001320178">
    <property type="component" value="Unassembled WGS sequence"/>
</dbReference>
<comment type="caution">
    <text evidence="7">The sequence shown here is derived from an EMBL/GenBank/DDBJ whole genome shotgun (WGS) entry which is preliminary data.</text>
</comment>
<dbReference type="AlphaFoldDB" id="A0AAW4YV23"/>
<dbReference type="GO" id="GO:0016491">
    <property type="term" value="F:oxidoreductase activity"/>
    <property type="evidence" value="ECO:0007669"/>
    <property type="project" value="UniProtKB-KW"/>
</dbReference>
<evidence type="ECO:0000256" key="5">
    <source>
        <dbReference type="ARBA" id="ARBA00023002"/>
    </source>
</evidence>
<protein>
    <submittedName>
        <fullName evidence="7">Nitroreductase</fullName>
    </submittedName>
</protein>
<dbReference type="Pfam" id="PF00881">
    <property type="entry name" value="Nitroreductase"/>
    <property type="match status" value="1"/>
</dbReference>
<dbReference type="SUPFAM" id="SSF55469">
    <property type="entry name" value="FMN-dependent nitroreductase-like"/>
    <property type="match status" value="1"/>
</dbReference>
<keyword evidence="3" id="KW-0285">Flavoprotein</keyword>
<name>A0AAW4YV23_9GAMM</name>
<dbReference type="InterPro" id="IPR029479">
    <property type="entry name" value="Nitroreductase"/>
</dbReference>
<reference evidence="7" key="2">
    <citation type="journal article" date="2021" name="Front. Microbiol.">
        <title>Aerobic Denitrification and Heterotrophic Sulfur Oxidation in the Genus Halomonas Revealed by Six Novel Species Characterizations and Genome-Based Analysis.</title>
        <authorList>
            <person name="Wang L."/>
            <person name="Shao Z."/>
        </authorList>
    </citation>
    <scope>NUCLEOTIDE SEQUENCE</scope>
    <source>
        <strain evidence="7">MCCC 1A05776</strain>
    </source>
</reference>
<dbReference type="PANTHER" id="PTHR43673">
    <property type="entry name" value="NAD(P)H NITROREDUCTASE YDGI-RELATED"/>
    <property type="match status" value="1"/>
</dbReference>
<gene>
    <name evidence="7" type="ORF">HOP61_15990</name>
</gene>
<sequence length="225" mass="25699">MHVDDAIRSRKSVRRFLPDPVSRDTLAHIIEVAGRAPSGNNIQPWQVHVVAGEALHRLSAAILAAFDSGEEHQPEYTYYPTQWFEPYRERRQRCGYGLYETLGIRREDKARRHEQMRRNFLFFDAPVAMIVTIDRRLETGSYMDAGMLIQSLMTAARGQGLHTCAQAALAWYHRIIREQLGLADSELVLCAIAVGHEDPEAPENHFITEREPVENVATFHGFETD</sequence>
<keyword evidence="4" id="KW-0288">FMN</keyword>
<evidence type="ECO:0000256" key="4">
    <source>
        <dbReference type="ARBA" id="ARBA00022643"/>
    </source>
</evidence>
<proteinExistence type="inferred from homology"/>
<dbReference type="PANTHER" id="PTHR43673:SF2">
    <property type="entry name" value="NITROREDUCTASE"/>
    <property type="match status" value="1"/>
</dbReference>
<evidence type="ECO:0000313" key="7">
    <source>
        <dbReference type="EMBL" id="MCE8052794.1"/>
    </source>
</evidence>
<accession>A0AAW4YV23</accession>
<reference evidence="7" key="1">
    <citation type="submission" date="2020-05" db="EMBL/GenBank/DDBJ databases">
        <authorList>
            <person name="Wang L."/>
            <person name="Shao Z."/>
        </authorList>
    </citation>
    <scope>NUCLEOTIDE SEQUENCE</scope>
    <source>
        <strain evidence="7">MCCC 1A05776</strain>
    </source>
</reference>
<dbReference type="CDD" id="cd02136">
    <property type="entry name" value="PnbA_NfnB-like"/>
    <property type="match status" value="1"/>
</dbReference>
<organism evidence="7 8">
    <name type="scientific">Billgrantia desiderata</name>
    <dbReference type="NCBI Taxonomy" id="52021"/>
    <lineage>
        <taxon>Bacteria</taxon>
        <taxon>Pseudomonadati</taxon>
        <taxon>Pseudomonadota</taxon>
        <taxon>Gammaproteobacteria</taxon>
        <taxon>Oceanospirillales</taxon>
        <taxon>Halomonadaceae</taxon>
        <taxon>Billgrantia</taxon>
    </lineage>
</organism>
<comment type="similarity">
    <text evidence="2">Belongs to the nitroreductase family.</text>
</comment>
<comment type="cofactor">
    <cofactor evidence="1">
        <name>FMN</name>
        <dbReference type="ChEBI" id="CHEBI:58210"/>
    </cofactor>
</comment>
<evidence type="ECO:0000256" key="2">
    <source>
        <dbReference type="ARBA" id="ARBA00007118"/>
    </source>
</evidence>
<dbReference type="EMBL" id="JABFTS010000007">
    <property type="protein sequence ID" value="MCE8052794.1"/>
    <property type="molecule type" value="Genomic_DNA"/>
</dbReference>
<dbReference type="InterPro" id="IPR000415">
    <property type="entry name" value="Nitroreductase-like"/>
</dbReference>
<feature type="domain" description="Nitroreductase" evidence="6">
    <location>
        <begin position="7"/>
        <end position="196"/>
    </location>
</feature>
<evidence type="ECO:0000256" key="3">
    <source>
        <dbReference type="ARBA" id="ARBA00022630"/>
    </source>
</evidence>
<keyword evidence="5" id="KW-0560">Oxidoreductase</keyword>
<evidence type="ECO:0000259" key="6">
    <source>
        <dbReference type="Pfam" id="PF00881"/>
    </source>
</evidence>
<evidence type="ECO:0000313" key="8">
    <source>
        <dbReference type="Proteomes" id="UP001320178"/>
    </source>
</evidence>
<dbReference type="Gene3D" id="3.40.109.10">
    <property type="entry name" value="NADH Oxidase"/>
    <property type="match status" value="1"/>
</dbReference>
<dbReference type="RefSeq" id="WP_234240140.1">
    <property type="nucleotide sequence ID" value="NZ_JABFTS010000007.1"/>
</dbReference>